<name>A0A9X2BFF2_9VIBR</name>
<proteinExistence type="predicted"/>
<evidence type="ECO:0000313" key="2">
    <source>
        <dbReference type="Proteomes" id="UP001139559"/>
    </source>
</evidence>
<gene>
    <name evidence="1" type="ORF">KP803_00625</name>
</gene>
<accession>A0A9X2BFF2</accession>
<reference evidence="1" key="1">
    <citation type="submission" date="2021-11" db="EMBL/GenBank/DDBJ databases">
        <title>Vibrio ZSDE26 sp. nov. and Vibrio ZSDZ34 sp. nov., isolated from coastal seawater in Qingdao.</title>
        <authorList>
            <person name="Zhang P."/>
        </authorList>
    </citation>
    <scope>NUCLEOTIDE SEQUENCE</scope>
    <source>
        <strain evidence="1">ZSDE26</strain>
    </source>
</reference>
<dbReference type="AlphaFoldDB" id="A0A9X2BFF2"/>
<sequence length="443" mass="50213">MGLCLPAVADSEPNKRPATEADKTVESTVMAEQEWGIAAMTRIATIPYDDPNGTDTVGSFVPMLFFENDYVFFRGTEFGAHVYKSEEKPLELNAIARMRFVDIPASLQNGYEGDTGDIGAQLTYHINETWTADFEFMSDSRFNWHSNATIGGVFESGDWELKPTATLRYKSEDFNSVYYGFSNYEGGYHVDAGIDATVGIEARYHVISNLYLLGSTAVTRLDENAYESEAVQDRYQGEFYLGFGFFNDRDKAPKSELSNKRYIRVAHGWATPSNIGEIIKFNTRTDEYNNQLSSVFYGHPLTDELFGFPLDIYLTPGLVHHWSSDVQSSSTEYVAAIKAYYTVNWPVKWRFGVAEGLSYIDSITYIEGSELEGKGYEKPSKLLNYLDFSFDVNIGDLFNKNDLNNMWLGYSIHHRSAIFEKSSQYGRIKGGSNYNTIYLQFDF</sequence>
<keyword evidence="2" id="KW-1185">Reference proteome</keyword>
<dbReference type="InterPro" id="IPR010583">
    <property type="entry name" value="MipA"/>
</dbReference>
<evidence type="ECO:0000313" key="1">
    <source>
        <dbReference type="EMBL" id="MCK6261771.1"/>
    </source>
</evidence>
<comment type="caution">
    <text evidence="1">The sequence shown here is derived from an EMBL/GenBank/DDBJ whole genome shotgun (WGS) entry which is preliminary data.</text>
</comment>
<dbReference type="EMBL" id="JAJHVV010000001">
    <property type="protein sequence ID" value="MCK6261771.1"/>
    <property type="molecule type" value="Genomic_DNA"/>
</dbReference>
<protein>
    <submittedName>
        <fullName evidence="1">MipA/OmpV family protein</fullName>
    </submittedName>
</protein>
<dbReference type="Pfam" id="PF06629">
    <property type="entry name" value="MipA"/>
    <property type="match status" value="1"/>
</dbReference>
<organism evidence="1 2">
    <name type="scientific">Vibrio amylolyticus</name>
    <dbReference type="NCBI Taxonomy" id="2847292"/>
    <lineage>
        <taxon>Bacteria</taxon>
        <taxon>Pseudomonadati</taxon>
        <taxon>Pseudomonadota</taxon>
        <taxon>Gammaproteobacteria</taxon>
        <taxon>Vibrionales</taxon>
        <taxon>Vibrionaceae</taxon>
        <taxon>Vibrio</taxon>
    </lineage>
</organism>
<dbReference type="Proteomes" id="UP001139559">
    <property type="component" value="Unassembled WGS sequence"/>
</dbReference>